<sequence length="238" mass="26745">MPNSKPKNALSHGFYSNDFVLPWENQQDFDDLLQALRDEYCPGAVSEETAVFDLASLHWKKLRFEAGLKQALQKQGDPTVADASSDDWDRVADDARAAAKSQIKAAQVVCDMIVKHMERIIKPDEAKADSEAVEFEKLTTLAKELNLVSKDLIVPTLHAAEKQKLDQIERAYHPDITERELKILAEIDRRIEKALKRLVMIKEYKKFYVAKAVDAKSVEIEVLPAKPTGVSGKTDPEG</sequence>
<dbReference type="RefSeq" id="WP_215623530.1">
    <property type="nucleotide sequence ID" value="NZ_CP076134.1"/>
</dbReference>
<dbReference type="AlphaFoldDB" id="A0A975NGY5"/>
<protein>
    <submittedName>
        <fullName evidence="1">Uncharacterized protein</fullName>
    </submittedName>
</protein>
<name>A0A975NGY5_9BRAD</name>
<evidence type="ECO:0000313" key="1">
    <source>
        <dbReference type="EMBL" id="QWG14943.1"/>
    </source>
</evidence>
<organism evidence="1 2">
    <name type="scientific">Bradyrhizobium sediminis</name>
    <dbReference type="NCBI Taxonomy" id="2840469"/>
    <lineage>
        <taxon>Bacteria</taxon>
        <taxon>Pseudomonadati</taxon>
        <taxon>Pseudomonadota</taxon>
        <taxon>Alphaproteobacteria</taxon>
        <taxon>Hyphomicrobiales</taxon>
        <taxon>Nitrobacteraceae</taxon>
        <taxon>Bradyrhizobium</taxon>
    </lineage>
</organism>
<gene>
    <name evidence="1" type="ORF">KMZ29_09940</name>
</gene>
<dbReference type="EMBL" id="CP076134">
    <property type="protein sequence ID" value="QWG14943.1"/>
    <property type="molecule type" value="Genomic_DNA"/>
</dbReference>
<evidence type="ECO:0000313" key="2">
    <source>
        <dbReference type="Proteomes" id="UP000680839"/>
    </source>
</evidence>
<dbReference type="Proteomes" id="UP000680839">
    <property type="component" value="Chromosome"/>
</dbReference>
<accession>A0A975NGY5</accession>
<proteinExistence type="predicted"/>
<reference evidence="1" key="1">
    <citation type="submission" date="2021-06" db="EMBL/GenBank/DDBJ databases">
        <title>Bradyrhizobium sp. S2-20-1 Genome sequencing.</title>
        <authorList>
            <person name="Jin L."/>
        </authorList>
    </citation>
    <scope>NUCLEOTIDE SEQUENCE</scope>
    <source>
        <strain evidence="1">S2-20-1</strain>
    </source>
</reference>